<evidence type="ECO:0000313" key="12">
    <source>
        <dbReference type="Proteomes" id="UP000037425"/>
    </source>
</evidence>
<sequence>MTMRAKLAAALIALGFTTAPAFAETIEVKMLNRGENGSMVFEPDYVELKPGDSVKFRVGHRSHNAASIDGMVPEGYAGFKGQINEEVEVKFDTPGFYGIKCSPHFAMGMVMLIKVGEAELSEAFRKAEVPGRARGRLDAIFARIDQAKAAQ</sequence>
<evidence type="ECO:0000256" key="8">
    <source>
        <dbReference type="PIRSR" id="PIRSR602386-1"/>
    </source>
</evidence>
<keyword evidence="6 8" id="KW-0186">Copper</keyword>
<accession>A0A0L8BVV5</accession>
<comment type="subcellular location">
    <subcellularLocation>
        <location evidence="1">Periplasm</location>
    </subcellularLocation>
</comment>
<dbReference type="Pfam" id="PF00127">
    <property type="entry name" value="Copper-bind"/>
    <property type="match status" value="1"/>
</dbReference>
<evidence type="ECO:0000256" key="9">
    <source>
        <dbReference type="SAM" id="SignalP"/>
    </source>
</evidence>
<reference evidence="12" key="1">
    <citation type="submission" date="2015-07" db="EMBL/GenBank/DDBJ databases">
        <title>Whole genome sequence of an Ensifer adhaerens strain isolated from a cave pool in the Wind Cave National Park.</title>
        <authorList>
            <person name="Eng W.W.H."/>
            <person name="Gan H.M."/>
            <person name="Barton H.A."/>
            <person name="Savka M.A."/>
        </authorList>
    </citation>
    <scope>NUCLEOTIDE SEQUENCE [LARGE SCALE GENOMIC DNA]</scope>
    <source>
        <strain evidence="12">SD006</strain>
    </source>
</reference>
<keyword evidence="2" id="KW-0813">Transport</keyword>
<feature type="binding site" evidence="8">
    <location>
        <position position="104"/>
    </location>
    <ligand>
        <name>Cu cation</name>
        <dbReference type="ChEBI" id="CHEBI:23378"/>
    </ligand>
</feature>
<evidence type="ECO:0000256" key="3">
    <source>
        <dbReference type="ARBA" id="ARBA00022723"/>
    </source>
</evidence>
<dbReference type="AlphaFoldDB" id="A0A0L8BVV5"/>
<evidence type="ECO:0000259" key="10">
    <source>
        <dbReference type="Pfam" id="PF00127"/>
    </source>
</evidence>
<evidence type="ECO:0000256" key="2">
    <source>
        <dbReference type="ARBA" id="ARBA00022448"/>
    </source>
</evidence>
<gene>
    <name evidence="11" type="ORF">AC244_12825</name>
</gene>
<protein>
    <recommendedName>
        <fullName evidence="7">Pseudoazurin</fullName>
    </recommendedName>
</protein>
<feature type="binding site" evidence="8">
    <location>
        <position position="63"/>
    </location>
    <ligand>
        <name>Cu cation</name>
        <dbReference type="ChEBI" id="CHEBI:23378"/>
    </ligand>
</feature>
<feature type="binding site" evidence="8">
    <location>
        <position position="101"/>
    </location>
    <ligand>
        <name>Cu cation</name>
        <dbReference type="ChEBI" id="CHEBI:23378"/>
    </ligand>
</feature>
<dbReference type="CDD" id="cd04218">
    <property type="entry name" value="Pseudoazurin"/>
    <property type="match status" value="1"/>
</dbReference>
<dbReference type="PRINTS" id="PR00156">
    <property type="entry name" value="COPPERBLUE"/>
</dbReference>
<dbReference type="GO" id="GO:0005507">
    <property type="term" value="F:copper ion binding"/>
    <property type="evidence" value="ECO:0007669"/>
    <property type="project" value="UniProtKB-UniRule"/>
</dbReference>
<dbReference type="GO" id="GO:0042597">
    <property type="term" value="C:periplasmic space"/>
    <property type="evidence" value="ECO:0007669"/>
    <property type="project" value="UniProtKB-SubCell"/>
</dbReference>
<dbReference type="InterPro" id="IPR001235">
    <property type="entry name" value="Copper_blue_Plastocyanin"/>
</dbReference>
<dbReference type="EMBL" id="LGAP01000006">
    <property type="protein sequence ID" value="KOF18871.1"/>
    <property type="molecule type" value="Genomic_DNA"/>
</dbReference>
<feature type="chain" id="PRO_5005581398" description="Pseudoazurin" evidence="9">
    <location>
        <begin position="24"/>
        <end position="151"/>
    </location>
</feature>
<dbReference type="GO" id="GO:0009055">
    <property type="term" value="F:electron transfer activity"/>
    <property type="evidence" value="ECO:0007669"/>
    <property type="project" value="InterPro"/>
</dbReference>
<dbReference type="InterPro" id="IPR000923">
    <property type="entry name" value="BlueCu_1"/>
</dbReference>
<dbReference type="SUPFAM" id="SSF49503">
    <property type="entry name" value="Cupredoxins"/>
    <property type="match status" value="1"/>
</dbReference>
<dbReference type="InterPro" id="IPR002386">
    <property type="entry name" value="Amicyanin/Pseudoazurin"/>
</dbReference>
<comment type="cofactor">
    <cofactor evidence="8">
        <name>Cu cation</name>
        <dbReference type="ChEBI" id="CHEBI:23378"/>
    </cofactor>
    <text evidence="8">Binds 1 copper ion per subunit.</text>
</comment>
<evidence type="ECO:0000313" key="11">
    <source>
        <dbReference type="EMBL" id="KOF18871.1"/>
    </source>
</evidence>
<keyword evidence="9" id="KW-0732">Signal</keyword>
<dbReference type="InterPro" id="IPR008972">
    <property type="entry name" value="Cupredoxin"/>
</dbReference>
<name>A0A0L8BVV5_ENSAD</name>
<dbReference type="OrthoDB" id="7510199at2"/>
<evidence type="ECO:0000256" key="1">
    <source>
        <dbReference type="ARBA" id="ARBA00004418"/>
    </source>
</evidence>
<dbReference type="PATRIC" id="fig|106592.7.peg.6685"/>
<evidence type="ECO:0000256" key="4">
    <source>
        <dbReference type="ARBA" id="ARBA00022764"/>
    </source>
</evidence>
<keyword evidence="4" id="KW-0574">Periplasm</keyword>
<feature type="domain" description="Blue (type 1) copper" evidence="10">
    <location>
        <begin position="29"/>
        <end position="115"/>
    </location>
</feature>
<evidence type="ECO:0000256" key="7">
    <source>
        <dbReference type="NCBIfam" id="TIGR02375"/>
    </source>
</evidence>
<dbReference type="PRINTS" id="PR00155">
    <property type="entry name" value="AMICYANIN"/>
</dbReference>
<dbReference type="NCBIfam" id="TIGR02375">
    <property type="entry name" value="pseudoazurin"/>
    <property type="match status" value="1"/>
</dbReference>
<dbReference type="InterPro" id="IPR012745">
    <property type="entry name" value="Pseudoazurin"/>
</dbReference>
<dbReference type="Gene3D" id="2.60.40.420">
    <property type="entry name" value="Cupredoxins - blue copper proteins"/>
    <property type="match status" value="1"/>
</dbReference>
<evidence type="ECO:0000256" key="6">
    <source>
        <dbReference type="ARBA" id="ARBA00023008"/>
    </source>
</evidence>
<keyword evidence="3 8" id="KW-0479">Metal-binding</keyword>
<feature type="signal peptide" evidence="9">
    <location>
        <begin position="1"/>
        <end position="23"/>
    </location>
</feature>
<keyword evidence="5" id="KW-0249">Electron transport</keyword>
<comment type="caution">
    <text evidence="11">The sequence shown here is derived from an EMBL/GenBank/DDBJ whole genome shotgun (WGS) entry which is preliminary data.</text>
</comment>
<proteinExistence type="predicted"/>
<organism evidence="11 12">
    <name type="scientific">Ensifer adhaerens</name>
    <name type="common">Sinorhizobium morelense</name>
    <dbReference type="NCBI Taxonomy" id="106592"/>
    <lineage>
        <taxon>Bacteria</taxon>
        <taxon>Pseudomonadati</taxon>
        <taxon>Pseudomonadota</taxon>
        <taxon>Alphaproteobacteria</taxon>
        <taxon>Hyphomicrobiales</taxon>
        <taxon>Rhizobiaceae</taxon>
        <taxon>Sinorhizobium/Ensifer group</taxon>
        <taxon>Ensifer</taxon>
    </lineage>
</organism>
<dbReference type="Proteomes" id="UP000037425">
    <property type="component" value="Unassembled WGS sequence"/>
</dbReference>
<evidence type="ECO:0000256" key="5">
    <source>
        <dbReference type="ARBA" id="ARBA00022982"/>
    </source>
</evidence>
<feature type="binding site" evidence="8">
    <location>
        <position position="109"/>
    </location>
    <ligand>
        <name>Cu cation</name>
        <dbReference type="ChEBI" id="CHEBI:23378"/>
    </ligand>
</feature>